<keyword evidence="6 13" id="KW-0032">Aminotransferase</keyword>
<evidence type="ECO:0000256" key="9">
    <source>
        <dbReference type="ARBA" id="ARBA00030138"/>
    </source>
</evidence>
<evidence type="ECO:0000256" key="10">
    <source>
        <dbReference type="ARBA" id="ARBA00033316"/>
    </source>
</evidence>
<comment type="similarity">
    <text evidence="2">Belongs to the class-IV pyridoxal-phosphate-dependent aminotransferase family.</text>
</comment>
<evidence type="ECO:0000256" key="7">
    <source>
        <dbReference type="ARBA" id="ARBA00022679"/>
    </source>
</evidence>
<protein>
    <recommendedName>
        <fullName evidence="5">D-alanine aminotransferase</fullName>
        <ecNumber evidence="4">2.6.1.21</ecNumber>
    </recommendedName>
    <alternativeName>
        <fullName evidence="11">D-amino acid aminotransferase</fullName>
    </alternativeName>
    <alternativeName>
        <fullName evidence="9">D-amino acid transaminase</fullName>
    </alternativeName>
    <alternativeName>
        <fullName evidence="10">D-aspartate aminotransferase</fullName>
    </alternativeName>
</protein>
<dbReference type="InterPro" id="IPR050571">
    <property type="entry name" value="Class-IV_PLP-Dep_Aminotrnsfr"/>
</dbReference>
<comment type="caution">
    <text evidence="13">The sequence shown here is derived from an EMBL/GenBank/DDBJ whole genome shotgun (WGS) entry which is preliminary data.</text>
</comment>
<gene>
    <name evidence="13" type="ORF">SD70_26195</name>
</gene>
<keyword evidence="14" id="KW-1185">Reference proteome</keyword>
<dbReference type="CDD" id="cd01558">
    <property type="entry name" value="D-AAT_like"/>
    <property type="match status" value="1"/>
</dbReference>
<evidence type="ECO:0000256" key="1">
    <source>
        <dbReference type="ARBA" id="ARBA00001933"/>
    </source>
</evidence>
<evidence type="ECO:0000256" key="2">
    <source>
        <dbReference type="ARBA" id="ARBA00009320"/>
    </source>
</evidence>
<evidence type="ECO:0000256" key="8">
    <source>
        <dbReference type="ARBA" id="ARBA00022898"/>
    </source>
</evidence>
<dbReference type="EC" id="2.6.1.21" evidence="4"/>
<sequence length="276" mass="30888">MLWKGDLVQKSDVSVSPDDRGYVFGDGIYEVFRVYNGRFFEKAAHLDRLERTAHGTKLKLPWTMPELSELLDRLLEKEGTQESILYMQITRGEAPRIHQFPKDVEPVLLAYCKDYPRPVAVMENGITAVTLEDIRWLRCDLKTLNLLPNTMAKQEALDRGADDVIWHRGGTVTECSASNVMMVKDGVIRTHPANHLILHGVTRAFVLKLARQLELPALEKPFTLDELANADELFLTGTTVEVTPIVAVDGRPVGSGKPGTVTRQLQRAFAEAIALV</sequence>
<dbReference type="Proteomes" id="UP000031967">
    <property type="component" value="Unassembled WGS sequence"/>
</dbReference>
<dbReference type="InterPro" id="IPR001544">
    <property type="entry name" value="Aminotrans_IV"/>
</dbReference>
<comment type="catalytic activity">
    <reaction evidence="12">
        <text>D-alanine + 2-oxoglutarate = D-glutamate + pyruvate</text>
        <dbReference type="Rhea" id="RHEA:15869"/>
        <dbReference type="ChEBI" id="CHEBI:15361"/>
        <dbReference type="ChEBI" id="CHEBI:16810"/>
        <dbReference type="ChEBI" id="CHEBI:29986"/>
        <dbReference type="ChEBI" id="CHEBI:57416"/>
        <dbReference type="EC" id="2.6.1.21"/>
    </reaction>
</comment>
<evidence type="ECO:0000313" key="13">
    <source>
        <dbReference type="EMBL" id="KIL38475.1"/>
    </source>
</evidence>
<name>A0ABR5ABP0_9BACL</name>
<dbReference type="InterPro" id="IPR005784">
    <property type="entry name" value="D_amino_transT"/>
</dbReference>
<reference evidence="13 14" key="1">
    <citation type="submission" date="2014-12" db="EMBL/GenBank/DDBJ databases">
        <title>Draft genome sequence of Paenibacillus kamchatkensis strain B-2647.</title>
        <authorList>
            <person name="Karlyshev A.V."/>
            <person name="Kudryashova E.B."/>
        </authorList>
    </citation>
    <scope>NUCLEOTIDE SEQUENCE [LARGE SCALE GENOMIC DNA]</scope>
    <source>
        <strain evidence="13 14">VKM B-2647</strain>
    </source>
</reference>
<comment type="subunit">
    <text evidence="3">Homodimer.</text>
</comment>
<keyword evidence="7" id="KW-0808">Transferase</keyword>
<dbReference type="InterPro" id="IPR043131">
    <property type="entry name" value="BCAT-like_N"/>
</dbReference>
<evidence type="ECO:0000256" key="5">
    <source>
        <dbReference type="ARBA" id="ARBA00021779"/>
    </source>
</evidence>
<dbReference type="NCBIfam" id="TIGR01121">
    <property type="entry name" value="D_amino_aminoT"/>
    <property type="match status" value="1"/>
</dbReference>
<dbReference type="EMBL" id="JXAK01000060">
    <property type="protein sequence ID" value="KIL38475.1"/>
    <property type="molecule type" value="Genomic_DNA"/>
</dbReference>
<keyword evidence="8" id="KW-0663">Pyridoxal phosphate</keyword>
<evidence type="ECO:0000256" key="6">
    <source>
        <dbReference type="ARBA" id="ARBA00022576"/>
    </source>
</evidence>
<dbReference type="InterPro" id="IPR043132">
    <property type="entry name" value="BCAT-like_C"/>
</dbReference>
<comment type="cofactor">
    <cofactor evidence="1">
        <name>pyridoxal 5'-phosphate</name>
        <dbReference type="ChEBI" id="CHEBI:597326"/>
    </cofactor>
</comment>
<dbReference type="SUPFAM" id="SSF56752">
    <property type="entry name" value="D-aminoacid aminotransferase-like PLP-dependent enzymes"/>
    <property type="match status" value="1"/>
</dbReference>
<proteinExistence type="inferred from homology"/>
<dbReference type="PANTHER" id="PTHR42743:SF10">
    <property type="entry name" value="D-ALANINE AMINOTRANSFERASE"/>
    <property type="match status" value="1"/>
</dbReference>
<evidence type="ECO:0000313" key="14">
    <source>
        <dbReference type="Proteomes" id="UP000031967"/>
    </source>
</evidence>
<organism evidence="13 14">
    <name type="scientific">Gordoniibacillus kamchatkensis</name>
    <dbReference type="NCBI Taxonomy" id="1590651"/>
    <lineage>
        <taxon>Bacteria</taxon>
        <taxon>Bacillati</taxon>
        <taxon>Bacillota</taxon>
        <taxon>Bacilli</taxon>
        <taxon>Bacillales</taxon>
        <taxon>Paenibacillaceae</taxon>
        <taxon>Gordoniibacillus</taxon>
    </lineage>
</organism>
<dbReference type="GO" id="GO:0008483">
    <property type="term" value="F:transaminase activity"/>
    <property type="evidence" value="ECO:0007669"/>
    <property type="project" value="UniProtKB-KW"/>
</dbReference>
<dbReference type="Gene3D" id="3.30.470.10">
    <property type="match status" value="1"/>
</dbReference>
<evidence type="ECO:0000256" key="4">
    <source>
        <dbReference type="ARBA" id="ARBA00012874"/>
    </source>
</evidence>
<evidence type="ECO:0000256" key="11">
    <source>
        <dbReference type="ARBA" id="ARBA00033391"/>
    </source>
</evidence>
<dbReference type="Pfam" id="PF01063">
    <property type="entry name" value="Aminotran_4"/>
    <property type="match status" value="1"/>
</dbReference>
<dbReference type="Gene3D" id="3.20.10.10">
    <property type="entry name" value="D-amino Acid Aminotransferase, subunit A, domain 2"/>
    <property type="match status" value="1"/>
</dbReference>
<evidence type="ECO:0000256" key="3">
    <source>
        <dbReference type="ARBA" id="ARBA00011738"/>
    </source>
</evidence>
<accession>A0ABR5ABP0</accession>
<dbReference type="PANTHER" id="PTHR42743">
    <property type="entry name" value="AMINO-ACID AMINOTRANSFERASE"/>
    <property type="match status" value="1"/>
</dbReference>
<evidence type="ECO:0000256" key="12">
    <source>
        <dbReference type="ARBA" id="ARBA00047911"/>
    </source>
</evidence>
<dbReference type="InterPro" id="IPR036038">
    <property type="entry name" value="Aminotransferase-like"/>
</dbReference>